<keyword evidence="5" id="KW-1185">Reference proteome</keyword>
<accession>A0ABT0H0V5</accession>
<keyword evidence="2 4" id="KW-0808">Transferase</keyword>
<evidence type="ECO:0000313" key="4">
    <source>
        <dbReference type="EMBL" id="MCK7615323.1"/>
    </source>
</evidence>
<comment type="caution">
    <text evidence="4">The sequence shown here is derived from an EMBL/GenBank/DDBJ whole genome shotgun (WGS) entry which is preliminary data.</text>
</comment>
<evidence type="ECO:0000256" key="2">
    <source>
        <dbReference type="ARBA" id="ARBA00022679"/>
    </source>
</evidence>
<sequence length="237" mass="26000">MPDKVHDVTVNILETATCAPGELEAACAVLSNDELARFHRFHFDADRRDYALAHALLRRTLSDREPATDPGAWRFEADATGKPQIRGRRGPDFSLTHTRGLVACAVATAGRVGIDAETDGRSADVDLLLPEVCSPPERAALIALTGAARRSLFLDFWTLKEAYLKAQGLGISEDLTAIAFFVESDTDIRLETSGAGHRADWSLRIYRIGAGGRVALAFDGGQTERDIEVRRPRTWRD</sequence>
<dbReference type="Gene3D" id="3.90.470.20">
    <property type="entry name" value="4'-phosphopantetheinyl transferase domain"/>
    <property type="match status" value="2"/>
</dbReference>
<dbReference type="PANTHER" id="PTHR12215">
    <property type="entry name" value="PHOSPHOPANTETHEINE TRANSFERASE"/>
    <property type="match status" value="1"/>
</dbReference>
<gene>
    <name evidence="4" type="ORF">M0H32_24410</name>
</gene>
<dbReference type="Proteomes" id="UP001431221">
    <property type="component" value="Unassembled WGS sequence"/>
</dbReference>
<dbReference type="Pfam" id="PF01648">
    <property type="entry name" value="ACPS"/>
    <property type="match status" value="1"/>
</dbReference>
<reference evidence="4" key="1">
    <citation type="submission" date="2022-04" db="EMBL/GenBank/DDBJ databases">
        <title>Roseibium sp. CAU 1639 isolated from mud.</title>
        <authorList>
            <person name="Kim W."/>
        </authorList>
    </citation>
    <scope>NUCLEOTIDE SEQUENCE</scope>
    <source>
        <strain evidence="4">CAU 1639</strain>
    </source>
</reference>
<evidence type="ECO:0000313" key="5">
    <source>
        <dbReference type="Proteomes" id="UP001431221"/>
    </source>
</evidence>
<dbReference type="GO" id="GO:0016740">
    <property type="term" value="F:transferase activity"/>
    <property type="evidence" value="ECO:0007669"/>
    <property type="project" value="UniProtKB-KW"/>
</dbReference>
<protein>
    <submittedName>
        <fullName evidence="4">4'-phosphopantetheinyl transferase superfamily protein</fullName>
    </submittedName>
</protein>
<proteinExistence type="inferred from homology"/>
<evidence type="ECO:0000256" key="1">
    <source>
        <dbReference type="ARBA" id="ARBA00010990"/>
    </source>
</evidence>
<dbReference type="PANTHER" id="PTHR12215:SF10">
    <property type="entry name" value="L-AMINOADIPATE-SEMIALDEHYDE DEHYDROGENASE-PHOSPHOPANTETHEINYL TRANSFERASE"/>
    <property type="match status" value="1"/>
</dbReference>
<dbReference type="InterPro" id="IPR037143">
    <property type="entry name" value="4-PPantetheinyl_Trfase_dom_sf"/>
</dbReference>
<comment type="similarity">
    <text evidence="1">Belongs to the P-Pant transferase superfamily. Gsp/Sfp/HetI/AcpT family.</text>
</comment>
<dbReference type="InterPro" id="IPR008278">
    <property type="entry name" value="4-PPantetheinyl_Trfase_dom"/>
</dbReference>
<organism evidence="4 5">
    <name type="scientific">Roseibium sediminicola</name>
    <dbReference type="NCBI Taxonomy" id="2933272"/>
    <lineage>
        <taxon>Bacteria</taxon>
        <taxon>Pseudomonadati</taxon>
        <taxon>Pseudomonadota</taxon>
        <taxon>Alphaproteobacteria</taxon>
        <taxon>Hyphomicrobiales</taxon>
        <taxon>Stappiaceae</taxon>
        <taxon>Roseibium</taxon>
    </lineage>
</organism>
<dbReference type="SUPFAM" id="SSF56214">
    <property type="entry name" value="4'-phosphopantetheinyl transferase"/>
    <property type="match status" value="2"/>
</dbReference>
<feature type="domain" description="4'-phosphopantetheinyl transferase" evidence="3">
    <location>
        <begin position="111"/>
        <end position="207"/>
    </location>
</feature>
<dbReference type="InterPro" id="IPR050559">
    <property type="entry name" value="P-Pant_transferase_sf"/>
</dbReference>
<evidence type="ECO:0000259" key="3">
    <source>
        <dbReference type="Pfam" id="PF01648"/>
    </source>
</evidence>
<dbReference type="RefSeq" id="WP_248158614.1">
    <property type="nucleotide sequence ID" value="NZ_JALNMJ010000024.1"/>
</dbReference>
<dbReference type="EMBL" id="JALNMJ010000024">
    <property type="protein sequence ID" value="MCK7615323.1"/>
    <property type="molecule type" value="Genomic_DNA"/>
</dbReference>
<name>A0ABT0H0V5_9HYPH</name>